<dbReference type="PANTHER" id="PTHR30290:SF10">
    <property type="entry name" value="PERIPLASMIC OLIGOPEPTIDE-BINDING PROTEIN-RELATED"/>
    <property type="match status" value="1"/>
</dbReference>
<dbReference type="Gene3D" id="3.40.190.10">
    <property type="entry name" value="Periplasmic binding protein-like II"/>
    <property type="match status" value="1"/>
</dbReference>
<proteinExistence type="inferred from homology"/>
<dbReference type="Proteomes" id="UP001183643">
    <property type="component" value="Unassembled WGS sequence"/>
</dbReference>
<dbReference type="GO" id="GO:0043190">
    <property type="term" value="C:ATP-binding cassette (ABC) transporter complex"/>
    <property type="evidence" value="ECO:0007669"/>
    <property type="project" value="InterPro"/>
</dbReference>
<feature type="domain" description="Solute-binding protein family 5" evidence="6">
    <location>
        <begin position="81"/>
        <end position="407"/>
    </location>
</feature>
<dbReference type="PANTHER" id="PTHR30290">
    <property type="entry name" value="PERIPLASMIC BINDING COMPONENT OF ABC TRANSPORTER"/>
    <property type="match status" value="1"/>
</dbReference>
<dbReference type="InterPro" id="IPR039424">
    <property type="entry name" value="SBP_5"/>
</dbReference>
<dbReference type="GO" id="GO:0042597">
    <property type="term" value="C:periplasmic space"/>
    <property type="evidence" value="ECO:0007669"/>
    <property type="project" value="UniProtKB-ARBA"/>
</dbReference>
<evidence type="ECO:0000256" key="1">
    <source>
        <dbReference type="ARBA" id="ARBA00004196"/>
    </source>
</evidence>
<accession>A0AAE3YQ78</accession>
<organism evidence="7 8">
    <name type="scientific">Catenuloplanes atrovinosus</name>
    <dbReference type="NCBI Taxonomy" id="137266"/>
    <lineage>
        <taxon>Bacteria</taxon>
        <taxon>Bacillati</taxon>
        <taxon>Actinomycetota</taxon>
        <taxon>Actinomycetes</taxon>
        <taxon>Micromonosporales</taxon>
        <taxon>Micromonosporaceae</taxon>
        <taxon>Catenuloplanes</taxon>
    </lineage>
</organism>
<dbReference type="EMBL" id="JAVDYB010000001">
    <property type="protein sequence ID" value="MDR7277267.1"/>
    <property type="molecule type" value="Genomic_DNA"/>
</dbReference>
<protein>
    <submittedName>
        <fullName evidence="7">Peptide/nickel transport system substrate-binding protein</fullName>
    </submittedName>
</protein>
<dbReference type="SUPFAM" id="SSF53850">
    <property type="entry name" value="Periplasmic binding protein-like II"/>
    <property type="match status" value="1"/>
</dbReference>
<evidence type="ECO:0000256" key="4">
    <source>
        <dbReference type="ARBA" id="ARBA00022729"/>
    </source>
</evidence>
<evidence type="ECO:0000313" key="8">
    <source>
        <dbReference type="Proteomes" id="UP001183643"/>
    </source>
</evidence>
<dbReference type="GO" id="GO:0030313">
    <property type="term" value="C:cell envelope"/>
    <property type="evidence" value="ECO:0007669"/>
    <property type="project" value="UniProtKB-SubCell"/>
</dbReference>
<name>A0AAE3YQ78_9ACTN</name>
<keyword evidence="8" id="KW-1185">Reference proteome</keyword>
<dbReference type="Pfam" id="PF00496">
    <property type="entry name" value="SBP_bac_5"/>
    <property type="match status" value="1"/>
</dbReference>
<comment type="similarity">
    <text evidence="2">Belongs to the bacterial solute-binding protein 5 family.</text>
</comment>
<dbReference type="Gene3D" id="3.10.105.10">
    <property type="entry name" value="Dipeptide-binding Protein, Domain 3"/>
    <property type="match status" value="1"/>
</dbReference>
<dbReference type="GO" id="GO:1904680">
    <property type="term" value="F:peptide transmembrane transporter activity"/>
    <property type="evidence" value="ECO:0007669"/>
    <property type="project" value="TreeGrafter"/>
</dbReference>
<evidence type="ECO:0000259" key="6">
    <source>
        <dbReference type="Pfam" id="PF00496"/>
    </source>
</evidence>
<evidence type="ECO:0000313" key="7">
    <source>
        <dbReference type="EMBL" id="MDR7277267.1"/>
    </source>
</evidence>
<dbReference type="PIRSF" id="PIRSF002741">
    <property type="entry name" value="MppA"/>
    <property type="match status" value="1"/>
</dbReference>
<feature type="chain" id="PRO_5042270673" evidence="5">
    <location>
        <begin position="22"/>
        <end position="523"/>
    </location>
</feature>
<sequence>MRTAPTIVTACALLVAITACGADSSTPDGRRLVDGGTFTMVLTADPGNLDPHLTSLSPTLQVDRFLYDSLVTIDESGAMTAGLAQTWTATPTEAVFTLRAGITCADGSPLTAGTVARNIAFVADPANGSSRLGIFVPPGASATADDTERTVTVTVPAATAFLDRMVGGLHIVCDRGLADRSMLARGADGTGMFTLTEAVPDDHYTLTRRREYAWGPGDWRADQPGLPDTVVLRVIPNETTAANLLLSDQVNAATVAGADGERLRARNLFAREVLATAGQLWFNQRAGMPGASDAVRRALTQALDLRALAQVVTGGQGRPSTSLVAPGLGPCGLDTVTAHLPGHDVAAAGAALDRAGYPAGADGRRPLSLALYYPSSLGPRMQAGAELAQQAWSGLGITVTLTAVTEAEIGTQIIGGQGAWSVAFVPLGVVLPSELVPFFSGSAPPDGMNFAAVSNDAYMAATGQAASLSGDRACAEWAAAEEALLRDLDVVPFADGARPTFGTGAEFALSQGSVLPGSIRMLR</sequence>
<reference evidence="7" key="1">
    <citation type="submission" date="2023-07" db="EMBL/GenBank/DDBJ databases">
        <title>Sequencing the genomes of 1000 actinobacteria strains.</title>
        <authorList>
            <person name="Klenk H.-P."/>
        </authorList>
    </citation>
    <scope>NUCLEOTIDE SEQUENCE</scope>
    <source>
        <strain evidence="7">DSM 44707</strain>
    </source>
</reference>
<evidence type="ECO:0000256" key="3">
    <source>
        <dbReference type="ARBA" id="ARBA00022448"/>
    </source>
</evidence>
<dbReference type="InterPro" id="IPR000914">
    <property type="entry name" value="SBP_5_dom"/>
</dbReference>
<feature type="signal peptide" evidence="5">
    <location>
        <begin position="1"/>
        <end position="21"/>
    </location>
</feature>
<evidence type="ECO:0000256" key="2">
    <source>
        <dbReference type="ARBA" id="ARBA00005695"/>
    </source>
</evidence>
<comment type="caution">
    <text evidence="7">The sequence shown here is derived from an EMBL/GenBank/DDBJ whole genome shotgun (WGS) entry which is preliminary data.</text>
</comment>
<dbReference type="GO" id="GO:0015833">
    <property type="term" value="P:peptide transport"/>
    <property type="evidence" value="ECO:0007669"/>
    <property type="project" value="TreeGrafter"/>
</dbReference>
<evidence type="ECO:0000256" key="5">
    <source>
        <dbReference type="SAM" id="SignalP"/>
    </source>
</evidence>
<dbReference type="AlphaFoldDB" id="A0AAE3YQ78"/>
<gene>
    <name evidence="7" type="ORF">J2S41_004045</name>
</gene>
<dbReference type="RefSeq" id="WP_310369460.1">
    <property type="nucleotide sequence ID" value="NZ_JAVDYB010000001.1"/>
</dbReference>
<dbReference type="InterPro" id="IPR030678">
    <property type="entry name" value="Peptide/Ni-bd"/>
</dbReference>
<comment type="subcellular location">
    <subcellularLocation>
        <location evidence="1">Cell envelope</location>
    </subcellularLocation>
</comment>
<dbReference type="CDD" id="cd00995">
    <property type="entry name" value="PBP2_NikA_DppA_OppA_like"/>
    <property type="match status" value="1"/>
</dbReference>
<keyword evidence="3" id="KW-0813">Transport</keyword>
<keyword evidence="4 5" id="KW-0732">Signal</keyword>
<dbReference type="PROSITE" id="PS51257">
    <property type="entry name" value="PROKAR_LIPOPROTEIN"/>
    <property type="match status" value="1"/>
</dbReference>